<dbReference type="EMBL" id="LAZR01000391">
    <property type="protein sequence ID" value="KKN71045.1"/>
    <property type="molecule type" value="Genomic_DNA"/>
</dbReference>
<proteinExistence type="predicted"/>
<name>A0A0F9SPT3_9ZZZZ</name>
<comment type="caution">
    <text evidence="1">The sequence shown here is derived from an EMBL/GenBank/DDBJ whole genome shotgun (WGS) entry which is preliminary data.</text>
</comment>
<sequence>MRAITAGQSRALQNQDRATQMRVQVSADGGTTFVDLSRLKGLDWVDSVSYGGGIDMPIVTAGIEIRRQSYNHSFATLLDSSAFNRTFGTLLDVNNQIFVEIAVVGHDQARPGESEWVEIFRGNIDDVDWSGPTVKVKARDGGNVLVDTFIETQRLYGSGAGVTIEAVIRGILDDNINIPEVGGFSVANPLELYSVNGTGAPAFNPADSPGFLILEYIQSKESVHAAIRRLALMIGFDAKYLFHTITDQFQLVWRSPVRPIPAQGKLTLTGQPIAAETFTINLTAMTAVAGAPATSSEFQIGATKEDTAQNIADALNNSPEAANIFADKIEDASVVLIEWFLPGTAGNSIVFTEAMTNTTADGGGTLGGTKTGAIGNEIPDFTFDQDDYASIGRLSISKQNIRNVQRVTFQDPADLNSRITVVRSDAASVLKYGRRFMEITEDSNSQIDTVEEAANFANIALRDLSEPDVQQSVDMRYFWPVEDFDLYRFKANDQHYDTDQDLAVVKFSHKLSKDSARSSIETRGKPSGGIERWLSIEGDNIRNAAQDLRSDNAADNMSLSPGIGGIIVTYDDPRTMSPPIPDWATTKCHVIDDDDVGFPDFAPTDANLVAVGRQTRFEIANLQPGKQHAAKVVIVDLLGNESVVSTFLQIATERVGSFHENNEREFGTVNPNPSFGIFTKSPKDPPPGSDTIPPDFWFVSVGTWGVADTNWFFSATKSCSGDVALVWNGAATGAFAQFIFTSEPWIAEEDVIYSAQFTWSHDGDDGNKTAWSARVEFFDKDKVSLGAAGTIRDTLGAYGDTPIAITPANTPFVDRGWITSPVGARYAAVVIRSTVPVSASGQTKIPTIFFDHFNIARALAKLDAFGATDRVIAANTFLAPFLSSTPNIDTADKFTPGLAAGPIEHKYTIPFTKEYSIVGKIALTDLTSGKALVARLLNNGSPLVVGSPHVGQGTTFSTPEAYAVTGVIVLAKGDIITLEGKHNDTVSRTLDDSECFLRITQTSDQG</sequence>
<organism evidence="1">
    <name type="scientific">marine sediment metagenome</name>
    <dbReference type="NCBI Taxonomy" id="412755"/>
    <lineage>
        <taxon>unclassified sequences</taxon>
        <taxon>metagenomes</taxon>
        <taxon>ecological metagenomes</taxon>
    </lineage>
</organism>
<gene>
    <name evidence="1" type="ORF">LCGC14_0424620</name>
</gene>
<dbReference type="AlphaFoldDB" id="A0A0F9SPT3"/>
<protein>
    <submittedName>
        <fullName evidence="1">Uncharacterized protein</fullName>
    </submittedName>
</protein>
<accession>A0A0F9SPT3</accession>
<evidence type="ECO:0000313" key="1">
    <source>
        <dbReference type="EMBL" id="KKN71045.1"/>
    </source>
</evidence>
<reference evidence="1" key="1">
    <citation type="journal article" date="2015" name="Nature">
        <title>Complex archaea that bridge the gap between prokaryotes and eukaryotes.</title>
        <authorList>
            <person name="Spang A."/>
            <person name="Saw J.H."/>
            <person name="Jorgensen S.L."/>
            <person name="Zaremba-Niedzwiedzka K."/>
            <person name="Martijn J."/>
            <person name="Lind A.E."/>
            <person name="van Eijk R."/>
            <person name="Schleper C."/>
            <person name="Guy L."/>
            <person name="Ettema T.J."/>
        </authorList>
    </citation>
    <scope>NUCLEOTIDE SEQUENCE</scope>
</reference>